<evidence type="ECO:0000313" key="3">
    <source>
        <dbReference type="Proteomes" id="UP000736583"/>
    </source>
</evidence>
<dbReference type="EMBL" id="JAHLQL010000001">
    <property type="protein sequence ID" value="MBU5591238.1"/>
    <property type="molecule type" value="Genomic_DNA"/>
</dbReference>
<dbReference type="RefSeq" id="WP_216456249.1">
    <property type="nucleotide sequence ID" value="NZ_JAHLQL010000001.1"/>
</dbReference>
<feature type="domain" description="Methyltransferase" evidence="1">
    <location>
        <begin position="153"/>
        <end position="289"/>
    </location>
</feature>
<dbReference type="GO" id="GO:0008168">
    <property type="term" value="F:methyltransferase activity"/>
    <property type="evidence" value="ECO:0007669"/>
    <property type="project" value="UniProtKB-KW"/>
</dbReference>
<keyword evidence="2" id="KW-0808">Transferase</keyword>
<dbReference type="CDD" id="cd02440">
    <property type="entry name" value="AdoMet_MTases"/>
    <property type="match status" value="1"/>
</dbReference>
<comment type="caution">
    <text evidence="2">The sequence shown here is derived from an EMBL/GenBank/DDBJ whole genome shotgun (WGS) entry which is preliminary data.</text>
</comment>
<protein>
    <submittedName>
        <fullName evidence="2">SAM-dependent methyltransferase</fullName>
    </submittedName>
</protein>
<dbReference type="InterPro" id="IPR025714">
    <property type="entry name" value="Methyltranfer_dom"/>
</dbReference>
<dbReference type="Pfam" id="PF13679">
    <property type="entry name" value="Methyltransf_32"/>
    <property type="match status" value="1"/>
</dbReference>
<reference evidence="2 3" key="1">
    <citation type="submission" date="2021-06" db="EMBL/GenBank/DDBJ databases">
        <authorList>
            <person name="Sun Q."/>
            <person name="Li D."/>
        </authorList>
    </citation>
    <scope>NUCLEOTIDE SEQUENCE [LARGE SCALE GENOMIC DNA]</scope>
    <source>
        <strain evidence="2 3">MSJ-4</strain>
    </source>
</reference>
<organism evidence="2 3">
    <name type="scientific">Clostridium simiarum</name>
    <dbReference type="NCBI Taxonomy" id="2841506"/>
    <lineage>
        <taxon>Bacteria</taxon>
        <taxon>Bacillati</taxon>
        <taxon>Bacillota</taxon>
        <taxon>Clostridia</taxon>
        <taxon>Eubacteriales</taxon>
        <taxon>Clostridiaceae</taxon>
        <taxon>Clostridium</taxon>
    </lineage>
</organism>
<sequence length="388" mass="45597">MDDLKKAINEIMQEDIIKVVLSNKMNKDIKYNKITFVLKDNNKKQYYQIEKYTDKQVFHENIDVDILEEKLLECLEENYKQVSAWSDIHTFDLKISKKGKVFLGKKKSDNTQLVNTSHNKEKNYILKEGMIIEPLIDLGIFTKEGKVIKSKYDKYKQINRFIEIIDDEIKKNDFKELTILDFGCGKSYLTFILYYYFMEIKKINIKMIGLDLKEDVIKKCNDIAKLYNYENLHFEVGDINGFKYNNKVDMVITLHACDTATDYALYNAIKWNSKMIFSVPCCQHEFNEQMKSESLSILTRYGIVQERVAALMTDSVRANLLEYLGYKTQLLEFIDISHSPKNILIRASKANISNDKRQKALDEVKDLIKQFNFNPTLFNLLKQDNLIE</sequence>
<dbReference type="PANTHER" id="PTHR13369">
    <property type="match status" value="1"/>
</dbReference>
<evidence type="ECO:0000313" key="2">
    <source>
        <dbReference type="EMBL" id="MBU5591238.1"/>
    </source>
</evidence>
<keyword evidence="2" id="KW-0489">Methyltransferase</keyword>
<keyword evidence="3" id="KW-1185">Reference proteome</keyword>
<accession>A0ABS6EYC8</accession>
<evidence type="ECO:0000259" key="1">
    <source>
        <dbReference type="Pfam" id="PF13679"/>
    </source>
</evidence>
<dbReference type="GO" id="GO:0032259">
    <property type="term" value="P:methylation"/>
    <property type="evidence" value="ECO:0007669"/>
    <property type="project" value="UniProtKB-KW"/>
</dbReference>
<dbReference type="PANTHER" id="PTHR13369:SF3">
    <property type="entry name" value="METHYLTRANSFERASE DOMAIN-CONTAINING PROTEIN"/>
    <property type="match status" value="1"/>
</dbReference>
<dbReference type="Proteomes" id="UP000736583">
    <property type="component" value="Unassembled WGS sequence"/>
</dbReference>
<name>A0ABS6EYC8_9CLOT</name>
<proteinExistence type="predicted"/>
<gene>
    <name evidence="2" type="ORF">KQI89_05640</name>
</gene>